<dbReference type="AlphaFoldDB" id="A0A381S280"/>
<evidence type="ECO:0000256" key="2">
    <source>
        <dbReference type="ARBA" id="ARBA00022723"/>
    </source>
</evidence>
<evidence type="ECO:0000256" key="3">
    <source>
        <dbReference type="ARBA" id="ARBA00022842"/>
    </source>
</evidence>
<dbReference type="NCBIfam" id="TIGR00173">
    <property type="entry name" value="menD"/>
    <property type="match status" value="1"/>
</dbReference>
<dbReference type="PANTHER" id="PTHR42916">
    <property type="entry name" value="2-SUCCINYL-5-ENOLPYRUVYL-6-HYDROXY-3-CYCLOHEXENE-1-CARBOXYLATE SYNTHASE"/>
    <property type="match status" value="1"/>
</dbReference>
<keyword evidence="5" id="KW-0464">Manganese</keyword>
<dbReference type="GO" id="GO:0046872">
    <property type="term" value="F:metal ion binding"/>
    <property type="evidence" value="ECO:0007669"/>
    <property type="project" value="UniProtKB-KW"/>
</dbReference>
<reference evidence="10" key="1">
    <citation type="submission" date="2018-05" db="EMBL/GenBank/DDBJ databases">
        <authorList>
            <person name="Lanie J.A."/>
            <person name="Ng W.-L."/>
            <person name="Kazmierczak K.M."/>
            <person name="Andrzejewski T.M."/>
            <person name="Davidsen T.M."/>
            <person name="Wayne K.J."/>
            <person name="Tettelin H."/>
            <person name="Glass J.I."/>
            <person name="Rusch D."/>
            <person name="Podicherti R."/>
            <person name="Tsui H.-C.T."/>
            <person name="Winkler M.E."/>
        </authorList>
    </citation>
    <scope>NUCLEOTIDE SEQUENCE</scope>
</reference>
<dbReference type="Gene3D" id="3.40.50.1220">
    <property type="entry name" value="TPP-binding domain"/>
    <property type="match status" value="1"/>
</dbReference>
<accession>A0A381S280</accession>
<feature type="domain" description="Thiamine pyrophosphate enzyme N-terminal TPP-binding" evidence="8">
    <location>
        <begin position="20"/>
        <end position="131"/>
    </location>
</feature>
<dbReference type="InterPro" id="IPR012001">
    <property type="entry name" value="Thiamin_PyroP_enz_TPP-bd_dom"/>
</dbReference>
<dbReference type="GO" id="GO:0009234">
    <property type="term" value="P:menaquinone biosynthetic process"/>
    <property type="evidence" value="ECO:0007669"/>
    <property type="project" value="InterPro"/>
</dbReference>
<gene>
    <name evidence="10" type="ORF">METZ01_LOCUS50363</name>
</gene>
<proteinExistence type="inferred from homology"/>
<keyword evidence="3" id="KW-0460">Magnesium</keyword>
<keyword evidence="4" id="KW-0786">Thiamine pyrophosphate</keyword>
<feature type="region of interest" description="Disordered" evidence="6">
    <location>
        <begin position="181"/>
        <end position="212"/>
    </location>
</feature>
<keyword evidence="2" id="KW-0479">Metal-binding</keyword>
<dbReference type="InterPro" id="IPR004433">
    <property type="entry name" value="MenaQ_synth_MenD"/>
</dbReference>
<dbReference type="InterPro" id="IPR011766">
    <property type="entry name" value="TPP_enzyme_TPP-bd"/>
</dbReference>
<dbReference type="SUPFAM" id="SSF52518">
    <property type="entry name" value="Thiamin diphosphate-binding fold (THDP-binding)"/>
    <property type="match status" value="2"/>
</dbReference>
<feature type="domain" description="Menaquinone biosynthesis protein MenD middle" evidence="9">
    <location>
        <begin position="216"/>
        <end position="399"/>
    </location>
</feature>
<dbReference type="CDD" id="cd07037">
    <property type="entry name" value="TPP_PYR_MenD"/>
    <property type="match status" value="1"/>
</dbReference>
<dbReference type="PANTHER" id="PTHR42916:SF1">
    <property type="entry name" value="PROTEIN PHYLLO, CHLOROPLASTIC"/>
    <property type="match status" value="1"/>
</dbReference>
<evidence type="ECO:0008006" key="11">
    <source>
        <dbReference type="Google" id="ProtNLM"/>
    </source>
</evidence>
<dbReference type="InterPro" id="IPR032264">
    <property type="entry name" value="MenD_middle"/>
</dbReference>
<dbReference type="GO" id="GO:0070204">
    <property type="term" value="F:2-succinyl-5-enolpyruvyl-6-hydroxy-3-cyclohexene-1-carboxylic-acid synthase activity"/>
    <property type="evidence" value="ECO:0007669"/>
    <property type="project" value="InterPro"/>
</dbReference>
<evidence type="ECO:0000259" key="9">
    <source>
        <dbReference type="Pfam" id="PF16582"/>
    </source>
</evidence>
<evidence type="ECO:0000256" key="6">
    <source>
        <dbReference type="SAM" id="MobiDB-lite"/>
    </source>
</evidence>
<evidence type="ECO:0000256" key="1">
    <source>
        <dbReference type="ARBA" id="ARBA00022679"/>
    </source>
</evidence>
<evidence type="ECO:0000259" key="7">
    <source>
        <dbReference type="Pfam" id="PF02775"/>
    </source>
</evidence>
<dbReference type="Gene3D" id="3.40.50.970">
    <property type="match status" value="2"/>
</dbReference>
<dbReference type="GO" id="GO:0030976">
    <property type="term" value="F:thiamine pyrophosphate binding"/>
    <property type="evidence" value="ECO:0007669"/>
    <property type="project" value="InterPro"/>
</dbReference>
<dbReference type="EMBL" id="UINC01002516">
    <property type="protein sequence ID" value="SUZ97509.1"/>
    <property type="molecule type" value="Genomic_DNA"/>
</dbReference>
<dbReference type="SUPFAM" id="SSF52467">
    <property type="entry name" value="DHS-like NAD/FAD-binding domain"/>
    <property type="match status" value="1"/>
</dbReference>
<evidence type="ECO:0000313" key="10">
    <source>
        <dbReference type="EMBL" id="SUZ97509.1"/>
    </source>
</evidence>
<dbReference type="Pfam" id="PF02775">
    <property type="entry name" value="TPP_enzyme_C"/>
    <property type="match status" value="1"/>
</dbReference>
<dbReference type="InterPro" id="IPR029035">
    <property type="entry name" value="DHS-like_NAD/FAD-binding_dom"/>
</dbReference>
<dbReference type="HAMAP" id="MF_01659">
    <property type="entry name" value="MenD"/>
    <property type="match status" value="1"/>
</dbReference>
<dbReference type="InterPro" id="IPR029061">
    <property type="entry name" value="THDP-binding"/>
</dbReference>
<dbReference type="PIRSF" id="PIRSF004983">
    <property type="entry name" value="MenD"/>
    <property type="match status" value="1"/>
</dbReference>
<feature type="compositionally biased region" description="Pro residues" evidence="6">
    <location>
        <begin position="188"/>
        <end position="210"/>
    </location>
</feature>
<organism evidence="10">
    <name type="scientific">marine metagenome</name>
    <dbReference type="NCBI Taxonomy" id="408172"/>
    <lineage>
        <taxon>unclassified sequences</taxon>
        <taxon>metagenomes</taxon>
        <taxon>ecological metagenomes</taxon>
    </lineage>
</organism>
<dbReference type="Pfam" id="PF16582">
    <property type="entry name" value="TPP_enzyme_M_2"/>
    <property type="match status" value="1"/>
</dbReference>
<evidence type="ECO:0000259" key="8">
    <source>
        <dbReference type="Pfam" id="PF02776"/>
    </source>
</evidence>
<protein>
    <recommendedName>
        <fullName evidence="11">Thiamine pyrophosphate enzyme N-terminal TPP-binding domain-containing protein</fullName>
    </recommendedName>
</protein>
<name>A0A381S280_9ZZZZ</name>
<dbReference type="CDD" id="cd02009">
    <property type="entry name" value="TPP_SHCHC_synthase"/>
    <property type="match status" value="1"/>
</dbReference>
<feature type="domain" description="Thiamine pyrophosphate enzyme TPP-binding" evidence="7">
    <location>
        <begin position="418"/>
        <end position="551"/>
    </location>
</feature>
<sequence>MGASPLPVADPNDTQAWCRAFFAQLVACGVAHVAASPGSRSTPMTVAADRTDGLEVSMHLDERSGGFFALGLARVTGRPVAVLCTSGTAAANYLPAVVEAFHSGVPLLVLTSDRPPELQGRGAPQTIDQQGLYGSHARWATTSAVAGTQPAGEAASLAHQAVVRATRPIPGPVHVNVPLREPLEPAADDPPPVGLLPLPPDAPSSDPGPLPDLLGAERGLMVAGALDLDATGVGALAEMARRTGWPILADPASGLRRGPHTAAAPILATGDHLLRSSWSDRHRPDVVIQLGAMPTSKGYRLWLDRVGADRVVAVDHLDRFPDTALRVTDRVAVEPGRLAALLTTHLSSADRSGPWTAAWVDADTRAAAVVADLVDRAPFDEPAVAVALDRTLPAGANLVVANSMPLRDLDAFMPVGDRPLRILANRGASGIDGQVSTALGVAAGSSAPTVLFTGDLALLHDVGGLTATGRLGLDLTVVLVDNDGGGIFRFLPIADESHIDHHRLFHTPHGLDLGHAAALAGGNLHRPTDRVGLDQVLSATVGSRGLHLVHIVVDASTNVGLHRAAATAVDQALADHRT</sequence>
<keyword evidence="1" id="KW-0808">Transferase</keyword>
<evidence type="ECO:0000256" key="4">
    <source>
        <dbReference type="ARBA" id="ARBA00023052"/>
    </source>
</evidence>
<evidence type="ECO:0000256" key="5">
    <source>
        <dbReference type="ARBA" id="ARBA00023211"/>
    </source>
</evidence>
<dbReference type="Pfam" id="PF02776">
    <property type="entry name" value="TPP_enzyme_N"/>
    <property type="match status" value="1"/>
</dbReference>